<proteinExistence type="predicted"/>
<organism evidence="2">
    <name type="scientific">Salmonella enterica</name>
    <name type="common">Salmonella choleraesuis</name>
    <dbReference type="NCBI Taxonomy" id="28901"/>
    <lineage>
        <taxon>Bacteria</taxon>
        <taxon>Pseudomonadati</taxon>
        <taxon>Pseudomonadota</taxon>
        <taxon>Gammaproteobacteria</taxon>
        <taxon>Enterobacterales</taxon>
        <taxon>Enterobacteriaceae</taxon>
        <taxon>Salmonella</taxon>
    </lineage>
</organism>
<dbReference type="AlphaFoldDB" id="A0A756I4F7"/>
<gene>
    <name evidence="2" type="ORF">G8O67_004806</name>
</gene>
<reference evidence="2" key="2">
    <citation type="submission" date="2020-02" db="EMBL/GenBank/DDBJ databases">
        <authorList>
            <consortium name="NCBI Pathogen Detection Project"/>
        </authorList>
    </citation>
    <scope>NUCLEOTIDE SEQUENCE</scope>
    <source>
        <strain evidence="2">MA.CK_00/00002125</strain>
    </source>
</reference>
<name>A0A756I4F7_SALER</name>
<keyword evidence="1" id="KW-0732">Signal</keyword>
<reference evidence="2" key="1">
    <citation type="journal article" date="2018" name="Genome Biol.">
        <title>SKESA: strategic k-mer extension for scrupulous assemblies.</title>
        <authorList>
            <person name="Souvorov A."/>
            <person name="Agarwala R."/>
            <person name="Lipman D.J."/>
        </authorList>
    </citation>
    <scope>NUCLEOTIDE SEQUENCE</scope>
    <source>
        <strain evidence="2">MA.CK_00/00002125</strain>
    </source>
</reference>
<evidence type="ECO:0000256" key="1">
    <source>
        <dbReference type="SAM" id="SignalP"/>
    </source>
</evidence>
<protein>
    <submittedName>
        <fullName evidence="2">Conjugal transfer protein</fullName>
    </submittedName>
</protein>
<evidence type="ECO:0000313" key="2">
    <source>
        <dbReference type="EMBL" id="HAG0017424.1"/>
    </source>
</evidence>
<feature type="signal peptide" evidence="1">
    <location>
        <begin position="1"/>
        <end position="23"/>
    </location>
</feature>
<accession>A0A756I4F7</accession>
<comment type="caution">
    <text evidence="2">The sequence shown here is derived from an EMBL/GenBank/DDBJ whole genome shotgun (WGS) entry which is preliminary data.</text>
</comment>
<feature type="chain" id="PRO_5028364663" evidence="1">
    <location>
        <begin position="24"/>
        <end position="116"/>
    </location>
</feature>
<sequence length="116" mass="12423">MNMRNIPAVLLCGLILIPVYAGAATCRAGSAAQAGSDAGYERARAAADAWSQRENDVSSSLQSCLSRIKKISLNIPQFPSLDSILSQLENQVCDAVVDKVNDRLPGNIDPWKNYGS</sequence>
<dbReference type="EMBL" id="DAAWYJ010000030">
    <property type="protein sequence ID" value="HAG0017424.1"/>
    <property type="molecule type" value="Genomic_DNA"/>
</dbReference>